<evidence type="ECO:0000313" key="2">
    <source>
        <dbReference type="Proteomes" id="UP000225379"/>
    </source>
</evidence>
<dbReference type="CDD" id="cd10035">
    <property type="entry name" value="UDG_like"/>
    <property type="match status" value="1"/>
</dbReference>
<dbReference type="Gene3D" id="3.40.470.10">
    <property type="entry name" value="Uracil-DNA glycosylase-like domain"/>
    <property type="match status" value="1"/>
</dbReference>
<dbReference type="Proteomes" id="UP000225379">
    <property type="component" value="Unassembled WGS sequence"/>
</dbReference>
<name>A0A2B8BNA8_9PROT</name>
<accession>A0A2B8BNA8</accession>
<dbReference type="EMBL" id="PDKW01000036">
    <property type="protein sequence ID" value="PGH59401.1"/>
    <property type="molecule type" value="Genomic_DNA"/>
</dbReference>
<organism evidence="1 2">
    <name type="scientific">Azospirillum palustre</name>
    <dbReference type="NCBI Taxonomy" id="2044885"/>
    <lineage>
        <taxon>Bacteria</taxon>
        <taxon>Pseudomonadati</taxon>
        <taxon>Pseudomonadota</taxon>
        <taxon>Alphaproteobacteria</taxon>
        <taxon>Rhodospirillales</taxon>
        <taxon>Azospirillaceae</taxon>
        <taxon>Azospirillum</taxon>
    </lineage>
</organism>
<protein>
    <submittedName>
        <fullName evidence="1">Uracil-DNA glycosylase</fullName>
    </submittedName>
</protein>
<dbReference type="InterPro" id="IPR036895">
    <property type="entry name" value="Uracil-DNA_glycosylase-like_sf"/>
</dbReference>
<proteinExistence type="predicted"/>
<reference evidence="2" key="1">
    <citation type="submission" date="2017-10" db="EMBL/GenBank/DDBJ databases">
        <authorList>
            <person name="Kravchenko I.K."/>
            <person name="Grouzdev D.S."/>
        </authorList>
    </citation>
    <scope>NUCLEOTIDE SEQUENCE [LARGE SCALE GENOMIC DNA]</scope>
    <source>
        <strain evidence="2">B2</strain>
    </source>
</reference>
<comment type="caution">
    <text evidence="1">The sequence shown here is derived from an EMBL/GenBank/DDBJ whole genome shotgun (WGS) entry which is preliminary data.</text>
</comment>
<keyword evidence="2" id="KW-1185">Reference proteome</keyword>
<evidence type="ECO:0000313" key="1">
    <source>
        <dbReference type="EMBL" id="PGH59401.1"/>
    </source>
</evidence>
<dbReference type="SUPFAM" id="SSF52141">
    <property type="entry name" value="Uracil-DNA glycosylase-like"/>
    <property type="match status" value="1"/>
</dbReference>
<dbReference type="OrthoDB" id="64750at2"/>
<sequence length="190" mass="21091">MRDQRRAMLGLSHMIPLRDYAAALRESTGLEVPHFDPLDAGTAAEVLFLFEKPGPMTSEAGRKAGSGFISRDNDDLTAQATHQFMRRAEIPRKSTVIWNVIPAWNGTRKITPAEWHHGLSCVMDLVRLLPHLRAAVLVGRRAGRARPALEQAGLAVIESAHPSPIVRASRPERWNAIPAEWARVQPYLSP</sequence>
<gene>
    <name evidence="1" type="ORF">CRT60_01015</name>
</gene>
<dbReference type="AlphaFoldDB" id="A0A2B8BNA8"/>